<evidence type="ECO:0000313" key="2">
    <source>
        <dbReference type="Proteomes" id="UP000567186"/>
    </source>
</evidence>
<keyword evidence="2" id="KW-1185">Reference proteome</keyword>
<keyword evidence="1" id="KW-0121">Carboxypeptidase</keyword>
<accession>A0A7Y0REY9</accession>
<dbReference type="EMBL" id="JABCKY010000007">
    <property type="protein sequence ID" value="NMT64981.1"/>
    <property type="molecule type" value="Genomic_DNA"/>
</dbReference>
<organism evidence="1 2">
    <name type="scientific">Marinobacter orientalis</name>
    <dbReference type="NCBI Taxonomy" id="1928859"/>
    <lineage>
        <taxon>Bacteria</taxon>
        <taxon>Pseudomonadati</taxon>
        <taxon>Pseudomonadota</taxon>
        <taxon>Gammaproteobacteria</taxon>
        <taxon>Pseudomonadales</taxon>
        <taxon>Marinobacteraceae</taxon>
        <taxon>Marinobacter</taxon>
    </lineage>
</organism>
<evidence type="ECO:0000313" key="1">
    <source>
        <dbReference type="EMBL" id="NMT64981.1"/>
    </source>
</evidence>
<comment type="caution">
    <text evidence="1">The sequence shown here is derived from an EMBL/GenBank/DDBJ whole genome shotgun (WGS) entry which is preliminary data.</text>
</comment>
<keyword evidence="1" id="KW-0378">Hydrolase</keyword>
<dbReference type="AlphaFoldDB" id="A0A7Y0REY9"/>
<keyword evidence="1" id="KW-0645">Protease</keyword>
<dbReference type="GO" id="GO:0004180">
    <property type="term" value="F:carboxypeptidase activity"/>
    <property type="evidence" value="ECO:0007669"/>
    <property type="project" value="UniProtKB-KW"/>
</dbReference>
<sequence length="225" mass="24633">MSNNPVIVAQALISGRVLDQVQNLPVSRGLTLSLWYRPAPEGDAEAGEYRPAGFYKKVTSDGYFCFSASGGPVFGDRSPMPDMQFRLDAEAPGYQPLSHNFELASEQLTSTDSDLDLAGESREVTRIAGPFDDLTLELSPKPLRLTGQILRDGDPETPLGNAEVTVSAPETRPAVTTDDRGFFAIDNLPLAREITLTLSDGSDDLTRTIRLDYGQPVNNHRFIFR</sequence>
<gene>
    <name evidence="1" type="ORF">HIU99_15450</name>
</gene>
<proteinExistence type="predicted"/>
<reference evidence="1 2" key="1">
    <citation type="submission" date="2020-04" db="EMBL/GenBank/DDBJ databases">
        <title>Marinobacter oceani sp. nov., isolated from marine solar saltern.</title>
        <authorList>
            <person name="Chen X.-Y."/>
        </authorList>
    </citation>
    <scope>NUCLEOTIDE SEQUENCE [LARGE SCALE GENOMIC DNA]</scope>
    <source>
        <strain evidence="1 2">W62</strain>
    </source>
</reference>
<name>A0A7Y0REY9_9GAMM</name>
<protein>
    <submittedName>
        <fullName evidence="1">Carboxypeptidase regulatory-like domain-containing protein</fullName>
    </submittedName>
</protein>
<dbReference type="Proteomes" id="UP000567186">
    <property type="component" value="Unassembled WGS sequence"/>
</dbReference>
<dbReference type="RefSeq" id="WP_135956255.1">
    <property type="nucleotide sequence ID" value="NZ_JABCKY010000007.1"/>
</dbReference>